<dbReference type="Gene3D" id="3.50.50.60">
    <property type="entry name" value="FAD/NAD(P)-binding domain"/>
    <property type="match status" value="1"/>
</dbReference>
<dbReference type="SUPFAM" id="SSF51905">
    <property type="entry name" value="FAD/NAD(P)-binding domain"/>
    <property type="match status" value="1"/>
</dbReference>
<dbReference type="Proteomes" id="UP000450000">
    <property type="component" value="Unassembled WGS sequence"/>
</dbReference>
<organism evidence="4 5">
    <name type="scientific">Streptomyces kaniharaensis</name>
    <dbReference type="NCBI Taxonomy" id="212423"/>
    <lineage>
        <taxon>Bacteria</taxon>
        <taxon>Bacillati</taxon>
        <taxon>Actinomycetota</taxon>
        <taxon>Actinomycetes</taxon>
        <taxon>Kitasatosporales</taxon>
        <taxon>Streptomycetaceae</taxon>
        <taxon>Streptomyces</taxon>
    </lineage>
</organism>
<proteinExistence type="predicted"/>
<accession>A0A6N7KVX2</accession>
<protein>
    <submittedName>
        <fullName evidence="4">FAD-dependent monooxygenase</fullName>
    </submittedName>
</protein>
<dbReference type="Pfam" id="PF01494">
    <property type="entry name" value="FAD_binding_3"/>
    <property type="match status" value="1"/>
</dbReference>
<dbReference type="InterPro" id="IPR050493">
    <property type="entry name" value="FAD-dep_Monooxygenase_BioMet"/>
</dbReference>
<evidence type="ECO:0000313" key="5">
    <source>
        <dbReference type="Proteomes" id="UP000450000"/>
    </source>
</evidence>
<comment type="caution">
    <text evidence="4">The sequence shown here is derived from an EMBL/GenBank/DDBJ whole genome shotgun (WGS) entry which is preliminary data.</text>
</comment>
<name>A0A6N7KVX2_9ACTN</name>
<dbReference type="AlphaFoldDB" id="A0A6N7KVX2"/>
<dbReference type="EMBL" id="WBOF01000001">
    <property type="protein sequence ID" value="MQS14468.1"/>
    <property type="molecule type" value="Genomic_DNA"/>
</dbReference>
<reference evidence="4 5" key="1">
    <citation type="submission" date="2019-09" db="EMBL/GenBank/DDBJ databases">
        <title>Genome Sequences of Streptomyces kaniharaensis ATCC 21070.</title>
        <authorList>
            <person name="Zhu W."/>
            <person name="De Crecy-Lagard V."/>
            <person name="Richards N.G."/>
        </authorList>
    </citation>
    <scope>NUCLEOTIDE SEQUENCE [LARGE SCALE GENOMIC DNA]</scope>
    <source>
        <strain evidence="4 5">SF-557</strain>
    </source>
</reference>
<evidence type="ECO:0000259" key="3">
    <source>
        <dbReference type="Pfam" id="PF01494"/>
    </source>
</evidence>
<dbReference type="GO" id="GO:0004497">
    <property type="term" value="F:monooxygenase activity"/>
    <property type="evidence" value="ECO:0007669"/>
    <property type="project" value="UniProtKB-KW"/>
</dbReference>
<evidence type="ECO:0000313" key="4">
    <source>
        <dbReference type="EMBL" id="MQS14468.1"/>
    </source>
</evidence>
<feature type="domain" description="FAD-binding" evidence="3">
    <location>
        <begin position="19"/>
        <end position="360"/>
    </location>
</feature>
<dbReference type="PANTHER" id="PTHR13789">
    <property type="entry name" value="MONOOXYGENASE"/>
    <property type="match status" value="1"/>
</dbReference>
<dbReference type="OrthoDB" id="9782160at2"/>
<keyword evidence="1" id="KW-0560">Oxidoreductase</keyword>
<gene>
    <name evidence="4" type="ORF">F7Q99_19920</name>
</gene>
<sequence>MSTTRTTGTTGTTGTPGKALIIGGGIAGPVMALALRKAGIEAEIFEAYRTSAEGIGGTFMIAPNGLGALAVVGLEAEVGRIGQPVGPMVIEDGKGGVLAEFSGLADLPRGRLMRRAELYEVLQRRLGESGIAVHHGKRLVGAEEGPDGVTARFADGSSATGDLLIGADGTGSTVRTLIDPAAPAARYTGLLGIGGYSAHRLSGRAGRGETVHFANGARAFFGYWSLADGSGTAWFSNIPQAEPLTAEYVRSVGMAQWLGRCRELHADDVPARDVLRMADVETMEAFPRLEIMPSVPRWYRGRMVLVGDSVHAPSNSSGQGASLAVESAVELARCLRDLPDHTAAFAAYEAMRRPRVEKIAADAARTNSQKSSGPVGRMMFRLVAPIAMRTFMSPERMLRPVHGYRIDWDRRVAPVRGTSRHGRAA</sequence>
<dbReference type="RefSeq" id="WP_153463230.1">
    <property type="nucleotide sequence ID" value="NZ_WBOF01000001.1"/>
</dbReference>
<evidence type="ECO:0000256" key="2">
    <source>
        <dbReference type="ARBA" id="ARBA00023033"/>
    </source>
</evidence>
<evidence type="ECO:0000256" key="1">
    <source>
        <dbReference type="ARBA" id="ARBA00023002"/>
    </source>
</evidence>
<dbReference type="InterPro" id="IPR036188">
    <property type="entry name" value="FAD/NAD-bd_sf"/>
</dbReference>
<dbReference type="PRINTS" id="PR00420">
    <property type="entry name" value="RNGMNOXGNASE"/>
</dbReference>
<keyword evidence="5" id="KW-1185">Reference proteome</keyword>
<keyword evidence="2 4" id="KW-0503">Monooxygenase</keyword>
<dbReference type="GO" id="GO:0071949">
    <property type="term" value="F:FAD binding"/>
    <property type="evidence" value="ECO:0007669"/>
    <property type="project" value="InterPro"/>
</dbReference>
<dbReference type="InterPro" id="IPR002938">
    <property type="entry name" value="FAD-bd"/>
</dbReference>
<dbReference type="PANTHER" id="PTHR13789:SF309">
    <property type="entry name" value="PUTATIVE (AFU_ORTHOLOGUE AFUA_6G14510)-RELATED"/>
    <property type="match status" value="1"/>
</dbReference>